<proteinExistence type="predicted"/>
<dbReference type="Proteomes" id="UP000076925">
    <property type="component" value="Unassembled WGS sequence"/>
</dbReference>
<sequence>MAMDNKFLATFRINQEEWKDFMAQAKAEGSSASAVLVDFIRWYRSGNRIAADTKRSTHLDNLDSIIDPRIEARIQAQQQLPDNLDKFLDERDRNLELRLVQILEEKLEELQGNLRNLESALDSRIEQLEQLQKPAQQQPKEEAMQENEQLLAQIAALKVENQELLMRLNNLEVQERTATPLPDLQAIRDRILKSLTQGKNKVATTSPQYKTAVKVLDKFIAELVASTVESTQSSTNLSCCLTSG</sequence>
<feature type="coiled-coil region" evidence="1">
    <location>
        <begin position="93"/>
        <end position="174"/>
    </location>
</feature>
<accession>A0A139XFT2</accession>
<name>A0A139XFT2_9CYAN</name>
<evidence type="ECO:0000313" key="3">
    <source>
        <dbReference type="Proteomes" id="UP000076925"/>
    </source>
</evidence>
<keyword evidence="3" id="KW-1185">Reference proteome</keyword>
<evidence type="ECO:0000313" key="2">
    <source>
        <dbReference type="EMBL" id="KYC43482.1"/>
    </source>
</evidence>
<dbReference type="EMBL" id="ANNX02000013">
    <property type="protein sequence ID" value="KYC43482.1"/>
    <property type="molecule type" value="Genomic_DNA"/>
</dbReference>
<dbReference type="STRING" id="128403.WA1_10475"/>
<protein>
    <submittedName>
        <fullName evidence="2">Uncharacterized protein</fullName>
    </submittedName>
</protein>
<gene>
    <name evidence="2" type="ORF">WA1_10475</name>
</gene>
<reference evidence="2 3" key="1">
    <citation type="journal article" date="2013" name="Genome Biol. Evol.">
        <title>Genomes of Stigonematalean cyanobacteria (subsection V) and the evolution of oxygenic photosynthesis from prokaryotes to plastids.</title>
        <authorList>
            <person name="Dagan T."/>
            <person name="Roettger M."/>
            <person name="Stucken K."/>
            <person name="Landan G."/>
            <person name="Koch R."/>
            <person name="Major P."/>
            <person name="Gould S.B."/>
            <person name="Goremykin V.V."/>
            <person name="Rippka R."/>
            <person name="Tandeau de Marsac N."/>
            <person name="Gugger M."/>
            <person name="Lockhart P.J."/>
            <person name="Allen J.F."/>
            <person name="Brune I."/>
            <person name="Maus I."/>
            <person name="Puhler A."/>
            <person name="Martin W.F."/>
        </authorList>
    </citation>
    <scope>NUCLEOTIDE SEQUENCE [LARGE SCALE GENOMIC DNA]</scope>
    <source>
        <strain evidence="2 3">PCC 7110</strain>
    </source>
</reference>
<evidence type="ECO:0000256" key="1">
    <source>
        <dbReference type="SAM" id="Coils"/>
    </source>
</evidence>
<organism evidence="2 3">
    <name type="scientific">Scytonema hofmannii PCC 7110</name>
    <dbReference type="NCBI Taxonomy" id="128403"/>
    <lineage>
        <taxon>Bacteria</taxon>
        <taxon>Bacillati</taxon>
        <taxon>Cyanobacteriota</taxon>
        <taxon>Cyanophyceae</taxon>
        <taxon>Nostocales</taxon>
        <taxon>Scytonemataceae</taxon>
        <taxon>Scytonema</taxon>
    </lineage>
</organism>
<comment type="caution">
    <text evidence="2">The sequence shown here is derived from an EMBL/GenBank/DDBJ whole genome shotgun (WGS) entry which is preliminary data.</text>
</comment>
<keyword evidence="1" id="KW-0175">Coiled coil</keyword>
<dbReference type="AlphaFoldDB" id="A0A139XFT2"/>